<organism evidence="1 2">
    <name type="scientific">Nephila pilipes</name>
    <name type="common">Giant wood spider</name>
    <name type="synonym">Nephila maculata</name>
    <dbReference type="NCBI Taxonomy" id="299642"/>
    <lineage>
        <taxon>Eukaryota</taxon>
        <taxon>Metazoa</taxon>
        <taxon>Ecdysozoa</taxon>
        <taxon>Arthropoda</taxon>
        <taxon>Chelicerata</taxon>
        <taxon>Arachnida</taxon>
        <taxon>Araneae</taxon>
        <taxon>Araneomorphae</taxon>
        <taxon>Entelegynae</taxon>
        <taxon>Araneoidea</taxon>
        <taxon>Nephilidae</taxon>
        <taxon>Nephila</taxon>
    </lineage>
</organism>
<proteinExistence type="predicted"/>
<dbReference type="EMBL" id="BMAW01102557">
    <property type="protein sequence ID" value="GFT04877.1"/>
    <property type="molecule type" value="Genomic_DNA"/>
</dbReference>
<protein>
    <submittedName>
        <fullName evidence="1">Uncharacterized protein</fullName>
    </submittedName>
</protein>
<reference evidence="1" key="1">
    <citation type="submission" date="2020-08" db="EMBL/GenBank/DDBJ databases">
        <title>Multicomponent nature underlies the extraordinary mechanical properties of spider dragline silk.</title>
        <authorList>
            <person name="Kono N."/>
            <person name="Nakamura H."/>
            <person name="Mori M."/>
            <person name="Yoshida Y."/>
            <person name="Ohtoshi R."/>
            <person name="Malay A.D."/>
            <person name="Moran D.A.P."/>
            <person name="Tomita M."/>
            <person name="Numata K."/>
            <person name="Arakawa K."/>
        </authorList>
    </citation>
    <scope>NUCLEOTIDE SEQUENCE</scope>
</reference>
<keyword evidence="2" id="KW-1185">Reference proteome</keyword>
<evidence type="ECO:0000313" key="1">
    <source>
        <dbReference type="EMBL" id="GFT04877.1"/>
    </source>
</evidence>
<dbReference type="AlphaFoldDB" id="A0A8X6TFV0"/>
<sequence>MNRICEILRGKVSETSAVREANTINARYLLQVLAASPRINDVPSAPHGNNPQGVLRLIGIQELFQLFADHSTYSEGLNEKFLRLLH</sequence>
<gene>
    <name evidence="1" type="ORF">NPIL_76251</name>
</gene>
<evidence type="ECO:0000313" key="2">
    <source>
        <dbReference type="Proteomes" id="UP000887013"/>
    </source>
</evidence>
<name>A0A8X6TFV0_NEPPI</name>
<comment type="caution">
    <text evidence="1">The sequence shown here is derived from an EMBL/GenBank/DDBJ whole genome shotgun (WGS) entry which is preliminary data.</text>
</comment>
<accession>A0A8X6TFV0</accession>
<dbReference type="Proteomes" id="UP000887013">
    <property type="component" value="Unassembled WGS sequence"/>
</dbReference>